<evidence type="ECO:0000313" key="3">
    <source>
        <dbReference type="Proteomes" id="UP000239065"/>
    </source>
</evidence>
<evidence type="ECO:0000313" key="2">
    <source>
        <dbReference type="EMBL" id="PRM88636.1"/>
    </source>
</evidence>
<dbReference type="Proteomes" id="UP000239065">
    <property type="component" value="Unassembled WGS sequence"/>
</dbReference>
<protein>
    <recommendedName>
        <fullName evidence="1">Transposase IS200-like domain-containing protein</fullName>
    </recommendedName>
</protein>
<comment type="caution">
    <text evidence="2">The sequence shown here is derived from an EMBL/GenBank/DDBJ whole genome shotgun (WGS) entry which is preliminary data.</text>
</comment>
<reference evidence="2 3" key="1">
    <citation type="submission" date="2017-09" db="EMBL/GenBank/DDBJ databases">
        <title>Reassesment of A. cryaerophilus.</title>
        <authorList>
            <person name="Perez-Cataluna A."/>
            <person name="Collado L."/>
            <person name="Salgado O."/>
            <person name="Lefinanco V."/>
            <person name="Figueras M.J."/>
        </authorList>
    </citation>
    <scope>NUCLEOTIDE SEQUENCE [LARGE SCALE GENOMIC DNA]</scope>
    <source>
        <strain evidence="2 3">LMG 9861</strain>
    </source>
</reference>
<accession>A0A2S9SPY2</accession>
<dbReference type="Gene3D" id="3.30.70.1290">
    <property type="entry name" value="Transposase IS200-like"/>
    <property type="match status" value="1"/>
</dbReference>
<dbReference type="GO" id="GO:0006313">
    <property type="term" value="P:DNA transposition"/>
    <property type="evidence" value="ECO:0007669"/>
    <property type="project" value="InterPro"/>
</dbReference>
<dbReference type="InterPro" id="IPR010836">
    <property type="entry name" value="SapC"/>
</dbReference>
<dbReference type="InterPro" id="IPR036515">
    <property type="entry name" value="Transposase_17_sf"/>
</dbReference>
<dbReference type="SMART" id="SM01321">
    <property type="entry name" value="Y1_Tnp"/>
    <property type="match status" value="1"/>
</dbReference>
<sequence>MARKQRVSLPNIPVHILKKSINQQEIFHDKQDYESFYSFMRDIAKNLDINTFAYILLKDSFEFVISSIYEENISKFMQILGRQYVIYYNKKYNRTGTIWDGRYKSSLVEKEVFLPKVIAYIEYLSIQNNILNTICSSLKGKKNIDLEKDEIEFIENSLNSGLITGSKEFIKQIENTTGVSFFAKKRGRPTNKYIKGDKLYKNLELLSKEKHKDLKIGNLENLLFAKNIPSFPIIAQEAELVAKTFPIVFVDEENPSVVAMTSLGGENLAISSDGKWLSEYIPAMYRKYPFTYASNKENPEQRAVAIDMDAANLSTQNGTALFDEQSNQTEYLKNIIHFLNSCEQESLKAKAIAKIIMDSGILEDRELSIGEGEEKQILAKGFKVIDEAKLYALDDKTLASWVRNGVMAFVYIHLKSLNNLQNMMNALYKRNS</sequence>
<name>A0A2S9SPY2_9BACT</name>
<dbReference type="AlphaFoldDB" id="A0A2S9SPY2"/>
<dbReference type="PANTHER" id="PTHR34322">
    <property type="entry name" value="TRANSPOSASE, Y1_TNP DOMAIN-CONTAINING"/>
    <property type="match status" value="1"/>
</dbReference>
<organism evidence="2 3">
    <name type="scientific">Aliarcobacter cryaerophilus</name>
    <dbReference type="NCBI Taxonomy" id="28198"/>
    <lineage>
        <taxon>Bacteria</taxon>
        <taxon>Pseudomonadati</taxon>
        <taxon>Campylobacterota</taxon>
        <taxon>Epsilonproteobacteria</taxon>
        <taxon>Campylobacterales</taxon>
        <taxon>Arcobacteraceae</taxon>
        <taxon>Aliarcobacter</taxon>
    </lineage>
</organism>
<evidence type="ECO:0000259" key="1">
    <source>
        <dbReference type="SMART" id="SM01321"/>
    </source>
</evidence>
<dbReference type="SUPFAM" id="SSF143422">
    <property type="entry name" value="Transposase IS200-like"/>
    <property type="match status" value="1"/>
</dbReference>
<dbReference type="InterPro" id="IPR002686">
    <property type="entry name" value="Transposase_17"/>
</dbReference>
<dbReference type="Pfam" id="PF01797">
    <property type="entry name" value="Y1_Tnp"/>
    <property type="match status" value="1"/>
</dbReference>
<dbReference type="Pfam" id="PF07277">
    <property type="entry name" value="SapC"/>
    <property type="match status" value="1"/>
</dbReference>
<proteinExistence type="predicted"/>
<dbReference type="PANTHER" id="PTHR34322:SF2">
    <property type="entry name" value="TRANSPOSASE IS200-LIKE DOMAIN-CONTAINING PROTEIN"/>
    <property type="match status" value="1"/>
</dbReference>
<dbReference type="GO" id="GO:0003677">
    <property type="term" value="F:DNA binding"/>
    <property type="evidence" value="ECO:0007669"/>
    <property type="project" value="InterPro"/>
</dbReference>
<feature type="domain" description="Transposase IS200-like" evidence="1">
    <location>
        <begin position="9"/>
        <end position="124"/>
    </location>
</feature>
<dbReference type="RefSeq" id="WP_105908652.1">
    <property type="nucleotide sequence ID" value="NZ_NXGJ01000002.1"/>
</dbReference>
<gene>
    <name evidence="2" type="ORF">CJ669_03120</name>
</gene>
<dbReference type="GO" id="GO:0004803">
    <property type="term" value="F:transposase activity"/>
    <property type="evidence" value="ECO:0007669"/>
    <property type="project" value="InterPro"/>
</dbReference>
<dbReference type="EMBL" id="NXGJ01000002">
    <property type="protein sequence ID" value="PRM88636.1"/>
    <property type="molecule type" value="Genomic_DNA"/>
</dbReference>